<sequence>MEYGDILFQRSSETREEVGQANVYLDKTRPATFGGFVIRGKKVGVYDPSFLNYLLKTPRSRNEITSKSGGSTRYNVGQETLSQVPVILPILTEQQKIAEFLTAVDRRIELLQAKKEKLEAYKKGVMQQIFSQKLRFKADDGSDFPDWEERKLGEVAKFLKGKGISKADITPYGDLECVRYGELYTDYAEVIDHVKSRTSLDPKTLVLSQANDVLIPSSGETQIDIARAACVLQAGVALSGDLNIIRSSLNGVFLSFYLNHRKKQEIAKMAQGISVVHLYNSQLQELEIEIPCAEEQRKIVQFLTSLDWSSENLNQQITHTQTWKKGLLQKMFV</sequence>
<comment type="similarity">
    <text evidence="1">Belongs to the type-I restriction system S methylase family.</text>
</comment>
<dbReference type="RefSeq" id="WP_217636696.1">
    <property type="nucleotide sequence ID" value="NZ_FMXE01000044.1"/>
</dbReference>
<dbReference type="Proteomes" id="UP000198756">
    <property type="component" value="Unassembled WGS sequence"/>
</dbReference>
<evidence type="ECO:0000313" key="6">
    <source>
        <dbReference type="EMBL" id="SDA95367.1"/>
    </source>
</evidence>
<feature type="domain" description="Type I restriction modification DNA specificity" evidence="5">
    <location>
        <begin position="49"/>
        <end position="119"/>
    </location>
</feature>
<dbReference type="InterPro" id="IPR044946">
    <property type="entry name" value="Restrct_endonuc_typeI_TRD_sf"/>
</dbReference>
<reference evidence="7" key="1">
    <citation type="submission" date="2016-10" db="EMBL/GenBank/DDBJ databases">
        <authorList>
            <person name="Varghese N."/>
            <person name="Submissions S."/>
        </authorList>
    </citation>
    <scope>NUCLEOTIDE SEQUENCE [LARGE SCALE GENOMIC DNA]</scope>
    <source>
        <strain evidence="7">DSM 22703</strain>
    </source>
</reference>
<feature type="coiled-coil region" evidence="4">
    <location>
        <begin position="101"/>
        <end position="128"/>
    </location>
</feature>
<organism evidence="6 7">
    <name type="scientific">Algoriphagus alkaliphilus</name>
    <dbReference type="NCBI Taxonomy" id="279824"/>
    <lineage>
        <taxon>Bacteria</taxon>
        <taxon>Pseudomonadati</taxon>
        <taxon>Bacteroidota</taxon>
        <taxon>Cytophagia</taxon>
        <taxon>Cytophagales</taxon>
        <taxon>Cyclobacteriaceae</taxon>
        <taxon>Algoriphagus</taxon>
    </lineage>
</organism>
<keyword evidence="2" id="KW-0680">Restriction system</keyword>
<dbReference type="Gene3D" id="3.90.220.20">
    <property type="entry name" value="DNA methylase specificity domains"/>
    <property type="match status" value="2"/>
</dbReference>
<accession>A0A1G5ZLG7</accession>
<dbReference type="AlphaFoldDB" id="A0A1G5ZLG7"/>
<keyword evidence="7" id="KW-1185">Reference proteome</keyword>
<evidence type="ECO:0000256" key="1">
    <source>
        <dbReference type="ARBA" id="ARBA00010923"/>
    </source>
</evidence>
<dbReference type="EMBL" id="FMXE01000044">
    <property type="protein sequence ID" value="SDA95367.1"/>
    <property type="molecule type" value="Genomic_DNA"/>
</dbReference>
<gene>
    <name evidence="6" type="ORF">SAMN03080617_04056</name>
</gene>
<dbReference type="InterPro" id="IPR052021">
    <property type="entry name" value="Type-I_RS_S_subunit"/>
</dbReference>
<evidence type="ECO:0000256" key="4">
    <source>
        <dbReference type="SAM" id="Coils"/>
    </source>
</evidence>
<evidence type="ECO:0000259" key="5">
    <source>
        <dbReference type="Pfam" id="PF01420"/>
    </source>
</evidence>
<dbReference type="PANTHER" id="PTHR30408:SF12">
    <property type="entry name" value="TYPE I RESTRICTION ENZYME MJAVIII SPECIFICITY SUBUNIT"/>
    <property type="match status" value="1"/>
</dbReference>
<feature type="domain" description="Type I restriction modification DNA specificity" evidence="5">
    <location>
        <begin position="146"/>
        <end position="317"/>
    </location>
</feature>
<dbReference type="Pfam" id="PF01420">
    <property type="entry name" value="Methylase_S"/>
    <property type="match status" value="2"/>
</dbReference>
<name>A0A1G5ZLG7_9BACT</name>
<dbReference type="PANTHER" id="PTHR30408">
    <property type="entry name" value="TYPE-1 RESTRICTION ENZYME ECOKI SPECIFICITY PROTEIN"/>
    <property type="match status" value="1"/>
</dbReference>
<dbReference type="STRING" id="279824.SAMN03080617_04056"/>
<dbReference type="GO" id="GO:0003677">
    <property type="term" value="F:DNA binding"/>
    <property type="evidence" value="ECO:0007669"/>
    <property type="project" value="UniProtKB-KW"/>
</dbReference>
<evidence type="ECO:0000313" key="7">
    <source>
        <dbReference type="Proteomes" id="UP000198756"/>
    </source>
</evidence>
<proteinExistence type="inferred from homology"/>
<keyword evidence="3" id="KW-0238">DNA-binding</keyword>
<protein>
    <submittedName>
        <fullName evidence="6">Type I restriction enzyme, S subunit</fullName>
    </submittedName>
</protein>
<evidence type="ECO:0000256" key="3">
    <source>
        <dbReference type="ARBA" id="ARBA00023125"/>
    </source>
</evidence>
<dbReference type="InterPro" id="IPR000055">
    <property type="entry name" value="Restrct_endonuc_typeI_TRD"/>
</dbReference>
<evidence type="ECO:0000256" key="2">
    <source>
        <dbReference type="ARBA" id="ARBA00022747"/>
    </source>
</evidence>
<dbReference type="GO" id="GO:0009307">
    <property type="term" value="P:DNA restriction-modification system"/>
    <property type="evidence" value="ECO:0007669"/>
    <property type="project" value="UniProtKB-KW"/>
</dbReference>
<dbReference type="Gene3D" id="1.10.287.1120">
    <property type="entry name" value="Bipartite methylase S protein"/>
    <property type="match status" value="1"/>
</dbReference>
<keyword evidence="4" id="KW-0175">Coiled coil</keyword>
<dbReference type="SUPFAM" id="SSF116734">
    <property type="entry name" value="DNA methylase specificity domain"/>
    <property type="match status" value="2"/>
</dbReference>